<organism evidence="2 3">
    <name type="scientific">Gracilimonas halophila</name>
    <dbReference type="NCBI Taxonomy" id="1834464"/>
    <lineage>
        <taxon>Bacteria</taxon>
        <taxon>Pseudomonadati</taxon>
        <taxon>Balneolota</taxon>
        <taxon>Balneolia</taxon>
        <taxon>Balneolales</taxon>
        <taxon>Balneolaceae</taxon>
        <taxon>Gracilimonas</taxon>
    </lineage>
</organism>
<sequence length="412" mass="47508">MLLDYLYKYLPLCIFLGIWGIVFFLYNLQLYNIYPASSETILLILYGILAFTLGYLLLAIYDIKDISLPQRSLDDIIDPKGLFLIVLMLSFITFLGASLIFIAVSKELGGYDVYFRIPIAVRNQIVAYQLDPLNPPPVLFILGNYLINIGFAGTLFGGVLFALKSRLRFWGIMIVISFFVASLVTVGRYTLFNSLFFFVLAYVLSAYFLSKERRRKKLIEIVIYTGLFVVLLSLFTVFLMEIRTTISTQNAIKEFALKTSYLYVTGGVTALDNFLSQDFSFVYGQSSFRSLFKWLVRFDLWPESNLMYVHEPFTNVTPSIRMNTYTFIKSFYEDFGITGVLLLSFSFGAACKLANYYFLRSFSFIRMSILLTLSFTAMMTFYSFYLHSVTTALFRVLMVALVQYIFLKKIYK</sequence>
<keyword evidence="1" id="KW-0812">Transmembrane</keyword>
<feature type="transmembrane region" description="Helical" evidence="1">
    <location>
        <begin position="169"/>
        <end position="186"/>
    </location>
</feature>
<protein>
    <submittedName>
        <fullName evidence="2">O-antigen polymerase</fullName>
    </submittedName>
</protein>
<feature type="transmembrane region" description="Helical" evidence="1">
    <location>
        <begin position="364"/>
        <end position="385"/>
    </location>
</feature>
<feature type="transmembrane region" description="Helical" evidence="1">
    <location>
        <begin position="391"/>
        <end position="407"/>
    </location>
</feature>
<keyword evidence="3" id="KW-1185">Reference proteome</keyword>
<feature type="transmembrane region" description="Helical" evidence="1">
    <location>
        <begin position="138"/>
        <end position="162"/>
    </location>
</feature>
<accession>A0ABW5JI25</accession>
<evidence type="ECO:0000313" key="3">
    <source>
        <dbReference type="Proteomes" id="UP001597460"/>
    </source>
</evidence>
<reference evidence="3" key="1">
    <citation type="journal article" date="2019" name="Int. J. Syst. Evol. Microbiol.">
        <title>The Global Catalogue of Microorganisms (GCM) 10K type strain sequencing project: providing services to taxonomists for standard genome sequencing and annotation.</title>
        <authorList>
            <consortium name="The Broad Institute Genomics Platform"/>
            <consortium name="The Broad Institute Genome Sequencing Center for Infectious Disease"/>
            <person name="Wu L."/>
            <person name="Ma J."/>
        </authorList>
    </citation>
    <scope>NUCLEOTIDE SEQUENCE [LARGE SCALE GENOMIC DNA]</scope>
    <source>
        <strain evidence="3">KCTC 52042</strain>
    </source>
</reference>
<feature type="transmembrane region" description="Helical" evidence="1">
    <location>
        <begin position="82"/>
        <end position="104"/>
    </location>
</feature>
<comment type="caution">
    <text evidence="2">The sequence shown here is derived from an EMBL/GenBank/DDBJ whole genome shotgun (WGS) entry which is preliminary data.</text>
</comment>
<dbReference type="RefSeq" id="WP_390297027.1">
    <property type="nucleotide sequence ID" value="NZ_JBHULI010000001.1"/>
</dbReference>
<dbReference type="NCBIfam" id="TIGR04370">
    <property type="entry name" value="glyco_rpt_poly"/>
    <property type="match status" value="1"/>
</dbReference>
<evidence type="ECO:0000256" key="1">
    <source>
        <dbReference type="SAM" id="Phobius"/>
    </source>
</evidence>
<keyword evidence="1" id="KW-0472">Membrane</keyword>
<feature type="transmembrane region" description="Helical" evidence="1">
    <location>
        <begin position="221"/>
        <end position="240"/>
    </location>
</feature>
<feature type="transmembrane region" description="Helical" evidence="1">
    <location>
        <begin position="40"/>
        <end position="61"/>
    </location>
</feature>
<proteinExistence type="predicted"/>
<name>A0ABW5JI25_9BACT</name>
<dbReference type="EMBL" id="JBHULI010000001">
    <property type="protein sequence ID" value="MFD2530937.1"/>
    <property type="molecule type" value="Genomic_DNA"/>
</dbReference>
<evidence type="ECO:0000313" key="2">
    <source>
        <dbReference type="EMBL" id="MFD2530937.1"/>
    </source>
</evidence>
<feature type="transmembrane region" description="Helical" evidence="1">
    <location>
        <begin position="9"/>
        <end position="28"/>
    </location>
</feature>
<dbReference type="Proteomes" id="UP001597460">
    <property type="component" value="Unassembled WGS sequence"/>
</dbReference>
<feature type="transmembrane region" description="Helical" evidence="1">
    <location>
        <begin position="335"/>
        <end position="357"/>
    </location>
</feature>
<feature type="transmembrane region" description="Helical" evidence="1">
    <location>
        <begin position="192"/>
        <end position="209"/>
    </location>
</feature>
<gene>
    <name evidence="2" type="ORF">ACFSVN_00590</name>
</gene>
<keyword evidence="1" id="KW-1133">Transmembrane helix</keyword>